<reference evidence="2 3" key="2">
    <citation type="journal article" date="2019" name="G3 (Bethesda)">
        <title>Hybrid Assembly of the Genome of the Entomopathogenic Nematode Steinernema carpocapsae Identifies the X-Chromosome.</title>
        <authorList>
            <person name="Serra L."/>
            <person name="Macchietto M."/>
            <person name="Macias-Munoz A."/>
            <person name="McGill C.J."/>
            <person name="Rodriguez I.M."/>
            <person name="Rodriguez B."/>
            <person name="Murad R."/>
            <person name="Mortazavi A."/>
        </authorList>
    </citation>
    <scope>NUCLEOTIDE SEQUENCE [LARGE SCALE GENOMIC DNA]</scope>
    <source>
        <strain evidence="2 3">ALL</strain>
    </source>
</reference>
<comment type="caution">
    <text evidence="2">The sequence shown here is derived from an EMBL/GenBank/DDBJ whole genome shotgun (WGS) entry which is preliminary data.</text>
</comment>
<sequence length="66" mass="7537">MFSFCGRQTFLLFPNPNANVDAERSRVATGERRRLSEYFCKRPGPRLSSGERPKPVRGRNQSVPNP</sequence>
<dbReference type="Proteomes" id="UP000298663">
    <property type="component" value="Unassembled WGS sequence"/>
</dbReference>
<evidence type="ECO:0000256" key="1">
    <source>
        <dbReference type="SAM" id="MobiDB-lite"/>
    </source>
</evidence>
<organism evidence="2 3">
    <name type="scientific">Steinernema carpocapsae</name>
    <name type="common">Entomopathogenic nematode</name>
    <dbReference type="NCBI Taxonomy" id="34508"/>
    <lineage>
        <taxon>Eukaryota</taxon>
        <taxon>Metazoa</taxon>
        <taxon>Ecdysozoa</taxon>
        <taxon>Nematoda</taxon>
        <taxon>Chromadorea</taxon>
        <taxon>Rhabditida</taxon>
        <taxon>Tylenchina</taxon>
        <taxon>Panagrolaimomorpha</taxon>
        <taxon>Strongyloidoidea</taxon>
        <taxon>Steinernematidae</taxon>
        <taxon>Steinernema</taxon>
    </lineage>
</organism>
<dbReference type="AlphaFoldDB" id="A0A4U5NVS3"/>
<keyword evidence="3" id="KW-1185">Reference proteome</keyword>
<gene>
    <name evidence="2" type="ORF">L596_011891</name>
</gene>
<evidence type="ECO:0000313" key="2">
    <source>
        <dbReference type="EMBL" id="TKR87502.1"/>
    </source>
</evidence>
<dbReference type="EMBL" id="AZBU02000003">
    <property type="protein sequence ID" value="TKR87502.1"/>
    <property type="molecule type" value="Genomic_DNA"/>
</dbReference>
<accession>A0A4U5NVS3</accession>
<evidence type="ECO:0000313" key="3">
    <source>
        <dbReference type="Proteomes" id="UP000298663"/>
    </source>
</evidence>
<feature type="region of interest" description="Disordered" evidence="1">
    <location>
        <begin position="38"/>
        <end position="66"/>
    </location>
</feature>
<reference evidence="2 3" key="1">
    <citation type="journal article" date="2015" name="Genome Biol.">
        <title>Comparative genomics of Steinernema reveals deeply conserved gene regulatory networks.</title>
        <authorList>
            <person name="Dillman A.R."/>
            <person name="Macchietto M."/>
            <person name="Porter C.F."/>
            <person name="Rogers A."/>
            <person name="Williams B."/>
            <person name="Antoshechkin I."/>
            <person name="Lee M.M."/>
            <person name="Goodwin Z."/>
            <person name="Lu X."/>
            <person name="Lewis E.E."/>
            <person name="Goodrich-Blair H."/>
            <person name="Stock S.P."/>
            <person name="Adams B.J."/>
            <person name="Sternberg P.W."/>
            <person name="Mortazavi A."/>
        </authorList>
    </citation>
    <scope>NUCLEOTIDE SEQUENCE [LARGE SCALE GENOMIC DNA]</scope>
    <source>
        <strain evidence="2 3">ALL</strain>
    </source>
</reference>
<proteinExistence type="predicted"/>
<protein>
    <submittedName>
        <fullName evidence="2">Uncharacterized protein</fullName>
    </submittedName>
</protein>
<name>A0A4U5NVS3_STECR</name>